<evidence type="ECO:0000256" key="2">
    <source>
        <dbReference type="ARBA" id="ARBA00022737"/>
    </source>
</evidence>
<dbReference type="InterPro" id="IPR045151">
    <property type="entry name" value="DCAF8"/>
</dbReference>
<dbReference type="GO" id="GO:0045717">
    <property type="term" value="P:negative regulation of fatty acid biosynthetic process"/>
    <property type="evidence" value="ECO:0007669"/>
    <property type="project" value="TreeGrafter"/>
</dbReference>
<dbReference type="SUPFAM" id="SSF50978">
    <property type="entry name" value="WD40 repeat-like"/>
    <property type="match status" value="1"/>
</dbReference>
<feature type="repeat" description="WD" evidence="3">
    <location>
        <begin position="135"/>
        <end position="177"/>
    </location>
</feature>
<feature type="repeat" description="WD" evidence="3">
    <location>
        <begin position="42"/>
        <end position="84"/>
    </location>
</feature>
<feature type="compositionally biased region" description="Acidic residues" evidence="4">
    <location>
        <begin position="508"/>
        <end position="518"/>
    </location>
</feature>
<dbReference type="HOGENOM" id="CLU_030900_0_0_1"/>
<evidence type="ECO:0000313" key="5">
    <source>
        <dbReference type="EMBL" id="KDQ62603.1"/>
    </source>
</evidence>
<keyword evidence="2" id="KW-0677">Repeat</keyword>
<dbReference type="InterPro" id="IPR001680">
    <property type="entry name" value="WD40_rpt"/>
</dbReference>
<dbReference type="GO" id="GO:0080008">
    <property type="term" value="C:Cul4-RING E3 ubiquitin ligase complex"/>
    <property type="evidence" value="ECO:0007669"/>
    <property type="project" value="TreeGrafter"/>
</dbReference>
<dbReference type="PANTHER" id="PTHR15574:SF40">
    <property type="entry name" value="WD AND TETRATRICOPEPTIDE REPEATS PROTEIN 1"/>
    <property type="match status" value="1"/>
</dbReference>
<evidence type="ECO:0000313" key="6">
    <source>
        <dbReference type="Proteomes" id="UP000027265"/>
    </source>
</evidence>
<dbReference type="PANTHER" id="PTHR15574">
    <property type="entry name" value="WD REPEAT DOMAIN-CONTAINING FAMILY"/>
    <property type="match status" value="1"/>
</dbReference>
<dbReference type="Pfam" id="PF00400">
    <property type="entry name" value="WD40"/>
    <property type="match status" value="3"/>
</dbReference>
<evidence type="ECO:0000256" key="3">
    <source>
        <dbReference type="PROSITE-ProRule" id="PRU00221"/>
    </source>
</evidence>
<sequence>MPRNNPATLGPTEQLTSRVSHRARSDAAANLLNQGFPYSKKLSSHTSCVNALVFSSGEGRWLASAGDDLRVLLWDFHQEDISRPSAMFLGPRSNVFAVAFSAHNQYLLAGGTDDSIYRYDLSHSPTGLGRPLDVVERHNDNVRAVSCHPVQDEIFMSASEDGSIMLHDMRAGSTLTNAQGTLQNDCEFTDVKCHPTMEHIFATSDNHGKVTLRDTRMAFGPRSSRTKDGIVQKYNTTLSKQSASQLCNPEVSNLSFDKDGRKLGVLMLHYLPTIYSLSDPQPLATCSGRNLSSGIPVPPGVRTYSNSCTIKHGTFSDSIYDNDQFYTTGSDDFRGYVWKIPDLGKLVDSREEISFDEWIQRPNTIAFASKTWEPRYIPQELSTPFCTVNGHKSIVNSAIMHPHFLHLVTSGIERHIVLHSVTASSPCVEGLLPTPSDVRMLPDVNEEDHRRFIHALTTGHSTISEDQDEIDDDTIALFDEILRQEGNADPFTVRIWGGGSDSDSGGVDVDDSDGSDWS</sequence>
<dbReference type="GO" id="GO:0005737">
    <property type="term" value="C:cytoplasm"/>
    <property type="evidence" value="ECO:0007669"/>
    <property type="project" value="TreeGrafter"/>
</dbReference>
<dbReference type="Gene3D" id="2.130.10.10">
    <property type="entry name" value="YVTN repeat-like/Quinoprotein amine dehydrogenase"/>
    <property type="match status" value="2"/>
</dbReference>
<dbReference type="AlphaFoldDB" id="A0A067Q6C5"/>
<dbReference type="PROSITE" id="PS50294">
    <property type="entry name" value="WD_REPEATS_REGION"/>
    <property type="match status" value="1"/>
</dbReference>
<dbReference type="Proteomes" id="UP000027265">
    <property type="component" value="Unassembled WGS sequence"/>
</dbReference>
<dbReference type="STRING" id="933084.A0A067Q6C5"/>
<reference evidence="6" key="1">
    <citation type="journal article" date="2014" name="Proc. Natl. Acad. Sci. U.S.A.">
        <title>Extensive sampling of basidiomycete genomes demonstrates inadequacy of the white-rot/brown-rot paradigm for wood decay fungi.</title>
        <authorList>
            <person name="Riley R."/>
            <person name="Salamov A.A."/>
            <person name="Brown D.W."/>
            <person name="Nagy L.G."/>
            <person name="Floudas D."/>
            <person name="Held B.W."/>
            <person name="Levasseur A."/>
            <person name="Lombard V."/>
            <person name="Morin E."/>
            <person name="Otillar R."/>
            <person name="Lindquist E.A."/>
            <person name="Sun H."/>
            <person name="LaButti K.M."/>
            <person name="Schmutz J."/>
            <person name="Jabbour D."/>
            <person name="Luo H."/>
            <person name="Baker S.E."/>
            <person name="Pisabarro A.G."/>
            <person name="Walton J.D."/>
            <person name="Blanchette R.A."/>
            <person name="Henrissat B."/>
            <person name="Martin F."/>
            <person name="Cullen D."/>
            <person name="Hibbett D.S."/>
            <person name="Grigoriev I.V."/>
        </authorList>
    </citation>
    <scope>NUCLEOTIDE SEQUENCE [LARGE SCALE GENOMIC DNA]</scope>
    <source>
        <strain evidence="6">MUCL 33604</strain>
    </source>
</reference>
<dbReference type="PROSITE" id="PS50082">
    <property type="entry name" value="WD_REPEATS_2"/>
    <property type="match status" value="3"/>
</dbReference>
<dbReference type="OrthoDB" id="4869960at2759"/>
<gene>
    <name evidence="5" type="ORF">JAAARDRAFT_171107</name>
</gene>
<dbReference type="SMART" id="SM00320">
    <property type="entry name" value="WD40"/>
    <property type="match status" value="5"/>
</dbReference>
<proteinExistence type="predicted"/>
<accession>A0A067Q6C5</accession>
<keyword evidence="1 3" id="KW-0853">WD repeat</keyword>
<feature type="region of interest" description="Disordered" evidence="4">
    <location>
        <begin position="492"/>
        <end position="518"/>
    </location>
</feature>
<dbReference type="InParanoid" id="A0A067Q6C5"/>
<evidence type="ECO:0000256" key="1">
    <source>
        <dbReference type="ARBA" id="ARBA00022574"/>
    </source>
</evidence>
<organism evidence="5 6">
    <name type="scientific">Jaapia argillacea MUCL 33604</name>
    <dbReference type="NCBI Taxonomy" id="933084"/>
    <lineage>
        <taxon>Eukaryota</taxon>
        <taxon>Fungi</taxon>
        <taxon>Dikarya</taxon>
        <taxon>Basidiomycota</taxon>
        <taxon>Agaricomycotina</taxon>
        <taxon>Agaricomycetes</taxon>
        <taxon>Agaricomycetidae</taxon>
        <taxon>Jaapiales</taxon>
        <taxon>Jaapiaceae</taxon>
        <taxon>Jaapia</taxon>
    </lineage>
</organism>
<dbReference type="InterPro" id="IPR036322">
    <property type="entry name" value="WD40_repeat_dom_sf"/>
</dbReference>
<keyword evidence="6" id="KW-1185">Reference proteome</keyword>
<evidence type="ECO:0000256" key="4">
    <source>
        <dbReference type="SAM" id="MobiDB-lite"/>
    </source>
</evidence>
<dbReference type="EMBL" id="KL197711">
    <property type="protein sequence ID" value="KDQ62603.1"/>
    <property type="molecule type" value="Genomic_DNA"/>
</dbReference>
<protein>
    <submittedName>
        <fullName evidence="5">Uncharacterized protein</fullName>
    </submittedName>
</protein>
<name>A0A067Q6C5_9AGAM</name>
<dbReference type="InterPro" id="IPR015943">
    <property type="entry name" value="WD40/YVTN_repeat-like_dom_sf"/>
</dbReference>
<feature type="repeat" description="WD" evidence="3">
    <location>
        <begin position="88"/>
        <end position="122"/>
    </location>
</feature>